<name>A0A0D2PPG1_HYPSF</name>
<feature type="region of interest" description="Disordered" evidence="1">
    <location>
        <begin position="1"/>
        <end position="46"/>
    </location>
</feature>
<evidence type="ECO:0000256" key="2">
    <source>
        <dbReference type="SAM" id="Phobius"/>
    </source>
</evidence>
<evidence type="ECO:0000313" key="4">
    <source>
        <dbReference type="Proteomes" id="UP000054270"/>
    </source>
</evidence>
<protein>
    <submittedName>
        <fullName evidence="3">Uncharacterized protein</fullName>
    </submittedName>
</protein>
<reference evidence="4" key="1">
    <citation type="submission" date="2014-04" db="EMBL/GenBank/DDBJ databases">
        <title>Evolutionary Origins and Diversification of the Mycorrhizal Mutualists.</title>
        <authorList>
            <consortium name="DOE Joint Genome Institute"/>
            <consortium name="Mycorrhizal Genomics Consortium"/>
            <person name="Kohler A."/>
            <person name="Kuo A."/>
            <person name="Nagy L.G."/>
            <person name="Floudas D."/>
            <person name="Copeland A."/>
            <person name="Barry K.W."/>
            <person name="Cichocki N."/>
            <person name="Veneault-Fourrey C."/>
            <person name="LaButti K."/>
            <person name="Lindquist E.A."/>
            <person name="Lipzen A."/>
            <person name="Lundell T."/>
            <person name="Morin E."/>
            <person name="Murat C."/>
            <person name="Riley R."/>
            <person name="Ohm R."/>
            <person name="Sun H."/>
            <person name="Tunlid A."/>
            <person name="Henrissat B."/>
            <person name="Grigoriev I.V."/>
            <person name="Hibbett D.S."/>
            <person name="Martin F."/>
        </authorList>
    </citation>
    <scope>NUCLEOTIDE SEQUENCE [LARGE SCALE GENOMIC DNA]</scope>
    <source>
        <strain evidence="4">FD-334 SS-4</strain>
    </source>
</reference>
<evidence type="ECO:0000313" key="3">
    <source>
        <dbReference type="EMBL" id="KJA21765.1"/>
    </source>
</evidence>
<sequence>MSSSSSTRKRTSPQALQNRSVSSVSDKSRPVNPDDLPPSRTSDSLRAVSAPLSSTRLSNLIYLLIGLTTLLCAFYTYRVFQYKREVGGWWSLALGRPQDAYMVQEGTSARKKSRKGSERGHEVEDRINALAEALGMPSKELASAIAGAVRAYVPPASLSSVAARETGEAVNMLLKEPESGTEDAATKAHEQRRAGEGVVEGIRRGVESFAGMDEPY</sequence>
<keyword evidence="2" id="KW-1133">Transmembrane helix</keyword>
<dbReference type="Proteomes" id="UP000054270">
    <property type="component" value="Unassembled WGS sequence"/>
</dbReference>
<dbReference type="OrthoDB" id="3199651at2759"/>
<keyword evidence="2" id="KW-0472">Membrane</keyword>
<feature type="transmembrane region" description="Helical" evidence="2">
    <location>
        <begin position="60"/>
        <end position="80"/>
    </location>
</feature>
<dbReference type="STRING" id="945553.A0A0D2PPG1"/>
<gene>
    <name evidence="3" type="ORF">HYPSUDRAFT_41609</name>
</gene>
<evidence type="ECO:0000256" key="1">
    <source>
        <dbReference type="SAM" id="MobiDB-lite"/>
    </source>
</evidence>
<organism evidence="3 4">
    <name type="scientific">Hypholoma sublateritium (strain FD-334 SS-4)</name>
    <dbReference type="NCBI Taxonomy" id="945553"/>
    <lineage>
        <taxon>Eukaryota</taxon>
        <taxon>Fungi</taxon>
        <taxon>Dikarya</taxon>
        <taxon>Basidiomycota</taxon>
        <taxon>Agaricomycotina</taxon>
        <taxon>Agaricomycetes</taxon>
        <taxon>Agaricomycetidae</taxon>
        <taxon>Agaricales</taxon>
        <taxon>Agaricineae</taxon>
        <taxon>Strophariaceae</taxon>
        <taxon>Hypholoma</taxon>
    </lineage>
</organism>
<proteinExistence type="predicted"/>
<feature type="compositionally biased region" description="Polar residues" evidence="1">
    <location>
        <begin position="13"/>
        <end position="25"/>
    </location>
</feature>
<feature type="region of interest" description="Disordered" evidence="1">
    <location>
        <begin position="176"/>
        <end position="200"/>
    </location>
</feature>
<dbReference type="OMA" id="GWWNLAM"/>
<keyword evidence="2" id="KW-0812">Transmembrane</keyword>
<feature type="compositionally biased region" description="Basic and acidic residues" evidence="1">
    <location>
        <begin position="184"/>
        <end position="200"/>
    </location>
</feature>
<dbReference type="EMBL" id="KN817555">
    <property type="protein sequence ID" value="KJA21765.1"/>
    <property type="molecule type" value="Genomic_DNA"/>
</dbReference>
<accession>A0A0D2PPG1</accession>
<keyword evidence="4" id="KW-1185">Reference proteome</keyword>
<dbReference type="AlphaFoldDB" id="A0A0D2PPG1"/>